<organism evidence="1 2">
    <name type="scientific">Nocardia cyriacigeorgica</name>
    <dbReference type="NCBI Taxonomy" id="135487"/>
    <lineage>
        <taxon>Bacteria</taxon>
        <taxon>Bacillati</taxon>
        <taxon>Actinomycetota</taxon>
        <taxon>Actinomycetes</taxon>
        <taxon>Mycobacteriales</taxon>
        <taxon>Nocardiaceae</taxon>
        <taxon>Nocardia</taxon>
    </lineage>
</organism>
<dbReference type="AlphaFoldDB" id="A0A4V6IC75"/>
<reference evidence="1 2" key="1">
    <citation type="submission" date="2019-02" db="EMBL/GenBank/DDBJ databases">
        <authorList>
            <consortium name="Pathogen Informatics"/>
        </authorList>
    </citation>
    <scope>NUCLEOTIDE SEQUENCE [LARGE SCALE GENOMIC DNA]</scope>
    <source>
        <strain evidence="1 2">3012STDY6756504</strain>
    </source>
</reference>
<proteinExistence type="predicted"/>
<evidence type="ECO:0000313" key="2">
    <source>
        <dbReference type="Proteomes" id="UP000290439"/>
    </source>
</evidence>
<name>A0A4V6IC75_9NOCA</name>
<evidence type="ECO:0000313" key="1">
    <source>
        <dbReference type="EMBL" id="VFA97803.1"/>
    </source>
</evidence>
<accession>A0A4V6IC75</accession>
<gene>
    <name evidence="1" type="ORF">NCTC10797_01568</name>
</gene>
<dbReference type="Proteomes" id="UP000290439">
    <property type="component" value="Chromosome"/>
</dbReference>
<dbReference type="RefSeq" id="WP_269472924.1">
    <property type="nucleotide sequence ID" value="NZ_LR215973.1"/>
</dbReference>
<dbReference type="EMBL" id="LR215973">
    <property type="protein sequence ID" value="VFA97803.1"/>
    <property type="molecule type" value="Genomic_DNA"/>
</dbReference>
<protein>
    <submittedName>
        <fullName evidence="1">Uncharacterized protein</fullName>
    </submittedName>
</protein>
<sequence>MIRDIEKAQARPVGERREAIAIPLMVEKETASDGSGANTN</sequence>